<feature type="domain" description="ABC transmembrane type-1" evidence="11">
    <location>
        <begin position="40"/>
        <end position="340"/>
    </location>
</feature>
<dbReference type="Proteomes" id="UP000198668">
    <property type="component" value="Unassembled WGS sequence"/>
</dbReference>
<dbReference type="SUPFAM" id="SSF90123">
    <property type="entry name" value="ABC transporter transmembrane region"/>
    <property type="match status" value="1"/>
</dbReference>
<comment type="subcellular location">
    <subcellularLocation>
        <location evidence="1">Cell membrane</location>
        <topology evidence="1">Multi-pass membrane protein</topology>
    </subcellularLocation>
</comment>
<evidence type="ECO:0000313" key="13">
    <source>
        <dbReference type="Proteomes" id="UP000198668"/>
    </source>
</evidence>
<evidence type="ECO:0000259" key="10">
    <source>
        <dbReference type="PROSITE" id="PS50893"/>
    </source>
</evidence>
<evidence type="ECO:0000256" key="1">
    <source>
        <dbReference type="ARBA" id="ARBA00004651"/>
    </source>
</evidence>
<evidence type="ECO:0000256" key="8">
    <source>
        <dbReference type="ARBA" id="ARBA00023136"/>
    </source>
</evidence>
<dbReference type="PROSITE" id="PS00211">
    <property type="entry name" value="ABC_TRANSPORTER_1"/>
    <property type="match status" value="1"/>
</dbReference>
<protein>
    <submittedName>
        <fullName evidence="12">ATP-binding cassette, subfamily B</fullName>
    </submittedName>
</protein>
<dbReference type="InterPro" id="IPR027417">
    <property type="entry name" value="P-loop_NTPase"/>
</dbReference>
<dbReference type="CDD" id="cd18547">
    <property type="entry name" value="ABC_6TM_Tm288_like"/>
    <property type="match status" value="1"/>
</dbReference>
<dbReference type="OrthoDB" id="9770415at2"/>
<dbReference type="RefSeq" id="WP_092092269.1">
    <property type="nucleotide sequence ID" value="NZ_FOQE01000014.1"/>
</dbReference>
<keyword evidence="5" id="KW-0547">Nucleotide-binding</keyword>
<dbReference type="InterPro" id="IPR039421">
    <property type="entry name" value="Type_1_exporter"/>
</dbReference>
<reference evidence="12 13" key="1">
    <citation type="submission" date="2016-10" db="EMBL/GenBank/DDBJ databases">
        <authorList>
            <person name="de Groot N.N."/>
        </authorList>
    </citation>
    <scope>NUCLEOTIDE SEQUENCE [LARGE SCALE GENOMIC DNA]</scope>
    <source>
        <strain evidence="12 13">DSM 27630</strain>
    </source>
</reference>
<evidence type="ECO:0000259" key="11">
    <source>
        <dbReference type="PROSITE" id="PS50929"/>
    </source>
</evidence>
<keyword evidence="13" id="KW-1185">Reference proteome</keyword>
<dbReference type="InterPro" id="IPR017871">
    <property type="entry name" value="ABC_transporter-like_CS"/>
</dbReference>
<dbReference type="Gene3D" id="3.40.50.300">
    <property type="entry name" value="P-loop containing nucleotide triphosphate hydrolases"/>
    <property type="match status" value="1"/>
</dbReference>
<evidence type="ECO:0000256" key="7">
    <source>
        <dbReference type="ARBA" id="ARBA00022989"/>
    </source>
</evidence>
<keyword evidence="8 9" id="KW-0472">Membrane</keyword>
<keyword evidence="4 9" id="KW-0812">Transmembrane</keyword>
<dbReference type="GO" id="GO:0015421">
    <property type="term" value="F:ABC-type oligopeptide transporter activity"/>
    <property type="evidence" value="ECO:0007669"/>
    <property type="project" value="TreeGrafter"/>
</dbReference>
<dbReference type="GO" id="GO:0005886">
    <property type="term" value="C:plasma membrane"/>
    <property type="evidence" value="ECO:0007669"/>
    <property type="project" value="UniProtKB-SubCell"/>
</dbReference>
<feature type="transmembrane region" description="Helical" evidence="9">
    <location>
        <begin position="93"/>
        <end position="114"/>
    </location>
</feature>
<keyword evidence="3" id="KW-1003">Cell membrane</keyword>
<dbReference type="GO" id="GO:0005524">
    <property type="term" value="F:ATP binding"/>
    <property type="evidence" value="ECO:0007669"/>
    <property type="project" value="UniProtKB-KW"/>
</dbReference>
<dbReference type="AlphaFoldDB" id="A0A1I3C7P9"/>
<keyword evidence="7 9" id="KW-1133">Transmembrane helix</keyword>
<organism evidence="12 13">
    <name type="scientific">Pisciglobus halotolerans</name>
    <dbReference type="NCBI Taxonomy" id="745365"/>
    <lineage>
        <taxon>Bacteria</taxon>
        <taxon>Bacillati</taxon>
        <taxon>Bacillota</taxon>
        <taxon>Bacilli</taxon>
        <taxon>Lactobacillales</taxon>
        <taxon>Carnobacteriaceae</taxon>
    </lineage>
</organism>
<name>A0A1I3C7P9_9LACT</name>
<feature type="transmembrane region" description="Helical" evidence="9">
    <location>
        <begin position="199"/>
        <end position="216"/>
    </location>
</feature>
<evidence type="ECO:0000256" key="3">
    <source>
        <dbReference type="ARBA" id="ARBA00022475"/>
    </source>
</evidence>
<keyword evidence="6 12" id="KW-0067">ATP-binding</keyword>
<dbReference type="FunFam" id="1.20.1560.10:FF:000011">
    <property type="entry name" value="Multidrug ABC transporter ATP-binding protein"/>
    <property type="match status" value="1"/>
</dbReference>
<dbReference type="InterPro" id="IPR003593">
    <property type="entry name" value="AAA+_ATPase"/>
</dbReference>
<dbReference type="PANTHER" id="PTHR43394:SF1">
    <property type="entry name" value="ATP-BINDING CASSETTE SUB-FAMILY B MEMBER 10, MITOCHONDRIAL"/>
    <property type="match status" value="1"/>
</dbReference>
<evidence type="ECO:0000256" key="5">
    <source>
        <dbReference type="ARBA" id="ARBA00022741"/>
    </source>
</evidence>
<dbReference type="Pfam" id="PF00005">
    <property type="entry name" value="ABC_tran"/>
    <property type="match status" value="1"/>
</dbReference>
<evidence type="ECO:0000313" key="12">
    <source>
        <dbReference type="EMBL" id="SFH70356.1"/>
    </source>
</evidence>
<dbReference type="PANTHER" id="PTHR43394">
    <property type="entry name" value="ATP-DEPENDENT PERMEASE MDL1, MITOCHONDRIAL"/>
    <property type="match status" value="1"/>
</dbReference>
<dbReference type="InterPro" id="IPR036640">
    <property type="entry name" value="ABC1_TM_sf"/>
</dbReference>
<dbReference type="GO" id="GO:0016887">
    <property type="term" value="F:ATP hydrolysis activity"/>
    <property type="evidence" value="ECO:0007669"/>
    <property type="project" value="InterPro"/>
</dbReference>
<dbReference type="Gene3D" id="1.20.1560.10">
    <property type="entry name" value="ABC transporter type 1, transmembrane domain"/>
    <property type="match status" value="1"/>
</dbReference>
<dbReference type="Pfam" id="PF00664">
    <property type="entry name" value="ABC_membrane"/>
    <property type="match status" value="1"/>
</dbReference>
<dbReference type="SUPFAM" id="SSF52540">
    <property type="entry name" value="P-loop containing nucleoside triphosphate hydrolases"/>
    <property type="match status" value="1"/>
</dbReference>
<keyword evidence="2" id="KW-0813">Transport</keyword>
<dbReference type="SMART" id="SM00382">
    <property type="entry name" value="AAA"/>
    <property type="match status" value="1"/>
</dbReference>
<feature type="domain" description="ABC transporter" evidence="10">
    <location>
        <begin position="377"/>
        <end position="615"/>
    </location>
</feature>
<feature type="transmembrane region" description="Helical" evidence="9">
    <location>
        <begin position="172"/>
        <end position="193"/>
    </location>
</feature>
<evidence type="ECO:0000256" key="6">
    <source>
        <dbReference type="ARBA" id="ARBA00022840"/>
    </source>
</evidence>
<sequence>MKERKNVVKQKSRDTQKAKDFWGTVKRLLHYMSRRVWVIVLVLVLAIIATIFRSVTPSILGRATTEIYRGFQEGQAMKQAGEVVKVMPIRFDLIVKILAFVFVLYVLSGIFQYFQQFMMTRIAQRTVYDLRKDLKAKMERLPINYYDTHSNGDIMSRVVNDMDQIATTFQQTLTNFVQSIVQFVTVLLMMLLISPLLTLVTMILVPISLVFISFIAPRSQRMFAKQQRDLGILNNQVEETYAGHDIVKIYNREEREIKDFEEQNEAYYDASWKAQFLSGIMMPLITFAKNIAYLAVAVLGGIQVANGTVTLGNVQAFLQYVNQFSQPMRQIANLTNIIQATVASAERVFELLDEPEMTTTSSEKEIPQQEANTPYKVQFEHVQFGYGGPDEPYLINDFNLDVKDGQMIAIVGPTGAGKSTLINLLERFYDVNGGSIKYEGTDIRNIPRETLRSHFGMVLQDTWLFNGTIKDNIAYGGKGKEASDDKIMKAAKAAHVDDFIGRLSNGYDTVLNEEGSNISQGQQQLITIARAFLADPEILILDEATSSVDTRTEILIQKAMSKLLKDRTSFVVAHRLSTIRDADNIIVMNQGDIIETGTHDELMAKNGFYADLYNSQFAQKEAV</sequence>
<evidence type="ECO:0000256" key="4">
    <source>
        <dbReference type="ARBA" id="ARBA00022692"/>
    </source>
</evidence>
<dbReference type="EMBL" id="FOQE01000014">
    <property type="protein sequence ID" value="SFH70356.1"/>
    <property type="molecule type" value="Genomic_DNA"/>
</dbReference>
<dbReference type="PROSITE" id="PS50893">
    <property type="entry name" value="ABC_TRANSPORTER_2"/>
    <property type="match status" value="1"/>
</dbReference>
<evidence type="ECO:0000256" key="2">
    <source>
        <dbReference type="ARBA" id="ARBA00022448"/>
    </source>
</evidence>
<proteinExistence type="predicted"/>
<accession>A0A1I3C7P9</accession>
<dbReference type="FunFam" id="3.40.50.300:FF:000287">
    <property type="entry name" value="Multidrug ABC transporter ATP-binding protein"/>
    <property type="match status" value="1"/>
</dbReference>
<dbReference type="InterPro" id="IPR003439">
    <property type="entry name" value="ABC_transporter-like_ATP-bd"/>
</dbReference>
<gene>
    <name evidence="12" type="ORF">SAMN04489868_11442</name>
</gene>
<dbReference type="InterPro" id="IPR011527">
    <property type="entry name" value="ABC1_TM_dom"/>
</dbReference>
<dbReference type="PROSITE" id="PS50929">
    <property type="entry name" value="ABC_TM1F"/>
    <property type="match status" value="1"/>
</dbReference>
<evidence type="ECO:0000256" key="9">
    <source>
        <dbReference type="SAM" id="Phobius"/>
    </source>
</evidence>
<feature type="transmembrane region" description="Helical" evidence="9">
    <location>
        <begin position="36"/>
        <end position="55"/>
    </location>
</feature>